<evidence type="ECO:0000256" key="7">
    <source>
        <dbReference type="PIRSR" id="PIRSR618044-1"/>
    </source>
</evidence>
<dbReference type="GO" id="GO:0006508">
    <property type="term" value="P:proteolysis"/>
    <property type="evidence" value="ECO:0007669"/>
    <property type="project" value="InterPro"/>
</dbReference>
<evidence type="ECO:0000256" key="3">
    <source>
        <dbReference type="ARBA" id="ARBA00022801"/>
    </source>
</evidence>
<dbReference type="GO" id="GO:0009002">
    <property type="term" value="F:serine-type D-Ala-D-Ala carboxypeptidase activity"/>
    <property type="evidence" value="ECO:0007669"/>
    <property type="project" value="InterPro"/>
</dbReference>
<feature type="active site" description="Acyl-ester intermediate" evidence="7">
    <location>
        <position position="53"/>
    </location>
</feature>
<dbReference type="Gene3D" id="3.40.710.10">
    <property type="entry name" value="DD-peptidase/beta-lactamase superfamily"/>
    <property type="match status" value="1"/>
</dbReference>
<keyword evidence="4" id="KW-0133">Cell shape</keyword>
<dbReference type="EMBL" id="CP134854">
    <property type="protein sequence ID" value="WNL29533.1"/>
    <property type="molecule type" value="Genomic_DNA"/>
</dbReference>
<feature type="binding site" evidence="8">
    <location>
        <position position="211"/>
    </location>
    <ligand>
        <name>substrate</name>
    </ligand>
</feature>
<dbReference type="PANTHER" id="PTHR21581">
    <property type="entry name" value="D-ALANYL-D-ALANINE CARBOXYPEPTIDASE"/>
    <property type="match status" value="1"/>
</dbReference>
<evidence type="ECO:0000256" key="5">
    <source>
        <dbReference type="ARBA" id="ARBA00022984"/>
    </source>
</evidence>
<feature type="domain" description="Peptidase S11 D-alanyl-D-alanine carboxypeptidase A N-terminal" evidence="10">
    <location>
        <begin position="27"/>
        <end position="242"/>
    </location>
</feature>
<dbReference type="GO" id="GO:0071555">
    <property type="term" value="P:cell wall organization"/>
    <property type="evidence" value="ECO:0007669"/>
    <property type="project" value="UniProtKB-KW"/>
</dbReference>
<evidence type="ECO:0000259" key="10">
    <source>
        <dbReference type="Pfam" id="PF00768"/>
    </source>
</evidence>
<proteinExistence type="inferred from homology"/>
<evidence type="ECO:0000256" key="8">
    <source>
        <dbReference type="PIRSR" id="PIRSR618044-2"/>
    </source>
</evidence>
<keyword evidence="5" id="KW-0573">Peptidoglycan synthesis</keyword>
<protein>
    <submittedName>
        <fullName evidence="11">Serine hydrolase</fullName>
    </submittedName>
</protein>
<keyword evidence="2" id="KW-0732">Signal</keyword>
<accession>A0AA96DK84</accession>
<dbReference type="GO" id="GO:0008360">
    <property type="term" value="P:regulation of cell shape"/>
    <property type="evidence" value="ECO:0007669"/>
    <property type="project" value="UniProtKB-KW"/>
</dbReference>
<keyword evidence="6" id="KW-0961">Cell wall biogenesis/degradation</keyword>
<sequence>MFFLNINNKFILGIFLLINSLFAETKHSYIVLDANTKEILKEENSTTKQGIASLTKIWTALIVLENSKLDDEVIISKNASFQKGSSIYLKENQVYTIRDLVYGMLLRSGNDAAVALAEHISGSEKEFTKLMNKKLKDLGIYDTNFVDVTGLGNNISTAKDVATMFQIALKNYRFKGISSQILYKHSFDGQAWKNKHKLIGYKDKYSAFSGKTGYTKNTGRTLATAFYNNDKSKSIIIVTLNEQDDWNIHKTLAQQVFNKMN</sequence>
<gene>
    <name evidence="11" type="ORF">RMQ68_09205</name>
</gene>
<feature type="active site" evidence="7">
    <location>
        <position position="108"/>
    </location>
</feature>
<evidence type="ECO:0000256" key="9">
    <source>
        <dbReference type="RuleBase" id="RU004016"/>
    </source>
</evidence>
<dbReference type="InterPro" id="IPR012338">
    <property type="entry name" value="Beta-lactam/transpept-like"/>
</dbReference>
<dbReference type="PANTHER" id="PTHR21581:SF33">
    <property type="entry name" value="D-ALANYL-D-ALANINE CARBOXYPEPTIDASE DACB"/>
    <property type="match status" value="1"/>
</dbReference>
<dbReference type="InterPro" id="IPR001967">
    <property type="entry name" value="Peptidase_S11_N"/>
</dbReference>
<dbReference type="Pfam" id="PF00768">
    <property type="entry name" value="Peptidase_S11"/>
    <property type="match status" value="1"/>
</dbReference>
<reference evidence="11" key="1">
    <citation type="submission" date="2023-09" db="EMBL/GenBank/DDBJ databases">
        <title>Arcobacter tbilisiensis sp. nov. isolated from chicken meat in Tbilisi, Georgia.</title>
        <authorList>
            <person name="Matthias R."/>
            <person name="Zautner A.E."/>
        </authorList>
    </citation>
    <scope>NUCLEOTIDE SEQUENCE</scope>
    <source>
        <strain evidence="11">LEO 52</strain>
    </source>
</reference>
<evidence type="ECO:0000313" key="11">
    <source>
        <dbReference type="EMBL" id="WNL29533.1"/>
    </source>
</evidence>
<name>A0AA96DK84_9BACT</name>
<comment type="similarity">
    <text evidence="1 9">Belongs to the peptidase S11 family.</text>
</comment>
<dbReference type="AlphaFoldDB" id="A0AA96DK84"/>
<evidence type="ECO:0000256" key="6">
    <source>
        <dbReference type="ARBA" id="ARBA00023316"/>
    </source>
</evidence>
<evidence type="ECO:0000256" key="2">
    <source>
        <dbReference type="ARBA" id="ARBA00022729"/>
    </source>
</evidence>
<dbReference type="GO" id="GO:0009252">
    <property type="term" value="P:peptidoglycan biosynthetic process"/>
    <property type="evidence" value="ECO:0007669"/>
    <property type="project" value="UniProtKB-KW"/>
</dbReference>
<dbReference type="PRINTS" id="PR00725">
    <property type="entry name" value="DADACBPTASE1"/>
</dbReference>
<feature type="active site" description="Proton acceptor" evidence="7">
    <location>
        <position position="56"/>
    </location>
</feature>
<evidence type="ECO:0000256" key="1">
    <source>
        <dbReference type="ARBA" id="ARBA00007164"/>
    </source>
</evidence>
<dbReference type="InterPro" id="IPR018044">
    <property type="entry name" value="Peptidase_S11"/>
</dbReference>
<dbReference type="SUPFAM" id="SSF56601">
    <property type="entry name" value="beta-lactamase/transpeptidase-like"/>
    <property type="match status" value="1"/>
</dbReference>
<evidence type="ECO:0000256" key="4">
    <source>
        <dbReference type="ARBA" id="ARBA00022960"/>
    </source>
</evidence>
<keyword evidence="3 11" id="KW-0378">Hydrolase</keyword>
<organism evidence="11">
    <name type="scientific">Arcobacter sp. AZ-2023</name>
    <dbReference type="NCBI Taxonomy" id="3074453"/>
    <lineage>
        <taxon>Bacteria</taxon>
        <taxon>Pseudomonadati</taxon>
        <taxon>Campylobacterota</taxon>
        <taxon>Epsilonproteobacteria</taxon>
        <taxon>Campylobacterales</taxon>
        <taxon>Arcobacteraceae</taxon>
        <taxon>Arcobacter</taxon>
    </lineage>
</organism>